<evidence type="ECO:0000256" key="1">
    <source>
        <dbReference type="ARBA" id="ARBA00004651"/>
    </source>
</evidence>
<dbReference type="STRING" id="419479.SAMN04488563_5664"/>
<feature type="transmembrane region" description="Helical" evidence="7">
    <location>
        <begin position="236"/>
        <end position="255"/>
    </location>
</feature>
<dbReference type="Gene3D" id="1.10.3720.10">
    <property type="entry name" value="MetI-like"/>
    <property type="match status" value="1"/>
</dbReference>
<evidence type="ECO:0000256" key="3">
    <source>
        <dbReference type="ARBA" id="ARBA00022475"/>
    </source>
</evidence>
<feature type="transmembrane region" description="Helical" evidence="7">
    <location>
        <begin position="185"/>
        <end position="207"/>
    </location>
</feature>
<dbReference type="EMBL" id="LT629791">
    <property type="protein sequence ID" value="SDU77921.1"/>
    <property type="molecule type" value="Genomic_DNA"/>
</dbReference>
<protein>
    <submittedName>
        <fullName evidence="10">Carbohydrate ABC transporter membrane protein 1, CUT1 family</fullName>
    </submittedName>
</protein>
<keyword evidence="5 7" id="KW-1133">Transmembrane helix</keyword>
<feature type="transmembrane region" description="Helical" evidence="7">
    <location>
        <begin position="288"/>
        <end position="310"/>
    </location>
</feature>
<dbReference type="PANTHER" id="PTHR30193">
    <property type="entry name" value="ABC TRANSPORTER PERMEASE PROTEIN"/>
    <property type="match status" value="1"/>
</dbReference>
<organism evidence="10 11">
    <name type="scientific">Jiangella alkaliphila</name>
    <dbReference type="NCBI Taxonomy" id="419479"/>
    <lineage>
        <taxon>Bacteria</taxon>
        <taxon>Bacillati</taxon>
        <taxon>Actinomycetota</taxon>
        <taxon>Actinomycetes</taxon>
        <taxon>Jiangellales</taxon>
        <taxon>Jiangellaceae</taxon>
        <taxon>Jiangella</taxon>
    </lineage>
</organism>
<evidence type="ECO:0000256" key="5">
    <source>
        <dbReference type="ARBA" id="ARBA00022989"/>
    </source>
</evidence>
<dbReference type="PANTHER" id="PTHR30193:SF37">
    <property type="entry name" value="INNER MEMBRANE ABC TRANSPORTER PERMEASE PROTEIN YCJO"/>
    <property type="match status" value="1"/>
</dbReference>
<accession>A0A1H2LBH3</accession>
<dbReference type="AlphaFoldDB" id="A0A1H2LBH3"/>
<dbReference type="Pfam" id="PF00528">
    <property type="entry name" value="BPD_transp_1"/>
    <property type="match status" value="1"/>
</dbReference>
<dbReference type="GO" id="GO:0005886">
    <property type="term" value="C:plasma membrane"/>
    <property type="evidence" value="ECO:0007669"/>
    <property type="project" value="UniProtKB-SubCell"/>
</dbReference>
<evidence type="ECO:0000256" key="4">
    <source>
        <dbReference type="ARBA" id="ARBA00022692"/>
    </source>
</evidence>
<dbReference type="SUPFAM" id="SSF161098">
    <property type="entry name" value="MetI-like"/>
    <property type="match status" value="1"/>
</dbReference>
<dbReference type="PROSITE" id="PS50928">
    <property type="entry name" value="ABC_TM1"/>
    <property type="match status" value="1"/>
</dbReference>
<evidence type="ECO:0000313" key="10">
    <source>
        <dbReference type="EMBL" id="SDU77921.1"/>
    </source>
</evidence>
<evidence type="ECO:0000256" key="6">
    <source>
        <dbReference type="ARBA" id="ARBA00023136"/>
    </source>
</evidence>
<sequence>MGTPAARAASGPVRPASPARPRSRLARAGSGLTPYLFVTPAMVLLLTFGVLPIAVAAVVSLTDMDISGLADWGNVGFVGLDNYGQLFDDPDFRNALVNTGIFVVLGVPAIVVLSLAVALMLARGDGRFVRALRAFYFVPAVTGIVAISLVWGYLYNTQFGLFNWLLSLVGVEPVQWLSDPELAKFSVALVAVWRGTGLNIIIFLAALQGIPRVYHEAAAIDGAGEWRTIRSITIPLLRFAIFFVTVTTTIAWLQFFDEPFVLTDGGPLGATTSASIFLYQEGFQQNRFGYASAGSLVLFVLIAAVTVVQLRLRRSDAEN</sequence>
<feature type="transmembrane region" description="Helical" evidence="7">
    <location>
        <begin position="100"/>
        <end position="122"/>
    </location>
</feature>
<dbReference type="InterPro" id="IPR035906">
    <property type="entry name" value="MetI-like_sf"/>
</dbReference>
<keyword evidence="4 7" id="KW-0812">Transmembrane</keyword>
<feature type="region of interest" description="Disordered" evidence="8">
    <location>
        <begin position="1"/>
        <end position="24"/>
    </location>
</feature>
<keyword evidence="11" id="KW-1185">Reference proteome</keyword>
<dbReference type="InterPro" id="IPR051393">
    <property type="entry name" value="ABC_transporter_permease"/>
</dbReference>
<dbReference type="GO" id="GO:0055085">
    <property type="term" value="P:transmembrane transport"/>
    <property type="evidence" value="ECO:0007669"/>
    <property type="project" value="InterPro"/>
</dbReference>
<keyword evidence="2 7" id="KW-0813">Transport</keyword>
<evidence type="ECO:0000313" key="11">
    <source>
        <dbReference type="Proteomes" id="UP000182977"/>
    </source>
</evidence>
<proteinExistence type="inferred from homology"/>
<reference evidence="11" key="1">
    <citation type="submission" date="2016-10" db="EMBL/GenBank/DDBJ databases">
        <authorList>
            <person name="Varghese N."/>
            <person name="Submissions S."/>
        </authorList>
    </citation>
    <scope>NUCLEOTIDE SEQUENCE [LARGE SCALE GENOMIC DNA]</scope>
    <source>
        <strain evidence="11">DSM 45079</strain>
    </source>
</reference>
<feature type="domain" description="ABC transmembrane type-1" evidence="9">
    <location>
        <begin position="96"/>
        <end position="309"/>
    </location>
</feature>
<evidence type="ECO:0000256" key="7">
    <source>
        <dbReference type="RuleBase" id="RU363032"/>
    </source>
</evidence>
<comment type="subcellular location">
    <subcellularLocation>
        <location evidence="1 7">Cell membrane</location>
        <topology evidence="1 7">Multi-pass membrane protein</topology>
    </subcellularLocation>
</comment>
<feature type="transmembrane region" description="Helical" evidence="7">
    <location>
        <begin position="32"/>
        <end position="59"/>
    </location>
</feature>
<gene>
    <name evidence="10" type="ORF">SAMN04488563_5664</name>
</gene>
<keyword evidence="6 7" id="KW-0472">Membrane</keyword>
<dbReference type="CDD" id="cd06261">
    <property type="entry name" value="TM_PBP2"/>
    <property type="match status" value="1"/>
</dbReference>
<name>A0A1H2LBH3_9ACTN</name>
<comment type="similarity">
    <text evidence="7">Belongs to the binding-protein-dependent transport system permease family.</text>
</comment>
<keyword evidence="3" id="KW-1003">Cell membrane</keyword>
<dbReference type="Proteomes" id="UP000182977">
    <property type="component" value="Chromosome I"/>
</dbReference>
<evidence type="ECO:0000259" key="9">
    <source>
        <dbReference type="PROSITE" id="PS50928"/>
    </source>
</evidence>
<dbReference type="InterPro" id="IPR000515">
    <property type="entry name" value="MetI-like"/>
</dbReference>
<evidence type="ECO:0000256" key="2">
    <source>
        <dbReference type="ARBA" id="ARBA00022448"/>
    </source>
</evidence>
<feature type="transmembrane region" description="Helical" evidence="7">
    <location>
        <begin position="134"/>
        <end position="154"/>
    </location>
</feature>
<evidence type="ECO:0000256" key="8">
    <source>
        <dbReference type="SAM" id="MobiDB-lite"/>
    </source>
</evidence>